<reference evidence="1 2" key="1">
    <citation type="journal article" date="2019" name="Nat. Ecol. Evol.">
        <title>Megaphylogeny resolves global patterns of mushroom evolution.</title>
        <authorList>
            <person name="Varga T."/>
            <person name="Krizsan K."/>
            <person name="Foldi C."/>
            <person name="Dima B."/>
            <person name="Sanchez-Garcia M."/>
            <person name="Sanchez-Ramirez S."/>
            <person name="Szollosi G.J."/>
            <person name="Szarkandi J.G."/>
            <person name="Papp V."/>
            <person name="Albert L."/>
            <person name="Andreopoulos W."/>
            <person name="Angelini C."/>
            <person name="Antonin V."/>
            <person name="Barry K.W."/>
            <person name="Bougher N.L."/>
            <person name="Buchanan P."/>
            <person name="Buyck B."/>
            <person name="Bense V."/>
            <person name="Catcheside P."/>
            <person name="Chovatia M."/>
            <person name="Cooper J."/>
            <person name="Damon W."/>
            <person name="Desjardin D."/>
            <person name="Finy P."/>
            <person name="Geml J."/>
            <person name="Haridas S."/>
            <person name="Hughes K."/>
            <person name="Justo A."/>
            <person name="Karasinski D."/>
            <person name="Kautmanova I."/>
            <person name="Kiss B."/>
            <person name="Kocsube S."/>
            <person name="Kotiranta H."/>
            <person name="LaButti K.M."/>
            <person name="Lechner B.E."/>
            <person name="Liimatainen K."/>
            <person name="Lipzen A."/>
            <person name="Lukacs Z."/>
            <person name="Mihaltcheva S."/>
            <person name="Morgado L.N."/>
            <person name="Niskanen T."/>
            <person name="Noordeloos M.E."/>
            <person name="Ohm R.A."/>
            <person name="Ortiz-Santana B."/>
            <person name="Ovrebo C."/>
            <person name="Racz N."/>
            <person name="Riley R."/>
            <person name="Savchenko A."/>
            <person name="Shiryaev A."/>
            <person name="Soop K."/>
            <person name="Spirin V."/>
            <person name="Szebenyi C."/>
            <person name="Tomsovsky M."/>
            <person name="Tulloss R.E."/>
            <person name="Uehling J."/>
            <person name="Grigoriev I.V."/>
            <person name="Vagvolgyi C."/>
            <person name="Papp T."/>
            <person name="Martin F.M."/>
            <person name="Miettinen O."/>
            <person name="Hibbett D.S."/>
            <person name="Nagy L.G."/>
        </authorList>
    </citation>
    <scope>NUCLEOTIDE SEQUENCE [LARGE SCALE GENOMIC DNA]</scope>
    <source>
        <strain evidence="1 2">OMC1185</strain>
    </source>
</reference>
<evidence type="ECO:0008006" key="3">
    <source>
        <dbReference type="Google" id="ProtNLM"/>
    </source>
</evidence>
<name>A0A5C3MSI4_9AGAM</name>
<dbReference type="STRING" id="5364.A0A5C3MSI4"/>
<sequence>MSTHITEILRVTVSGRFTSEPSLHVKLRAGAAKGGLVQQLTSVTDLDVFLRMLHPVFPAQLAPKDFQWPAECGDFLEKFADISTGGPVSCFLPFPLPLEAVKVPITELGFITVKPAANRDDFSRVLDSLVSIASGAPGCLGGGWAFSSDDDSKVYCVLGWESIGVGTEKLREQEDHKRESELLTQFMAAAEAVHVRFATQNI</sequence>
<gene>
    <name evidence="1" type="ORF">OE88DRAFT_1738362</name>
</gene>
<accession>A0A5C3MSI4</accession>
<proteinExistence type="predicted"/>
<dbReference type="AlphaFoldDB" id="A0A5C3MSI4"/>
<protein>
    <recommendedName>
        <fullName evidence="3">ABM domain-containing protein</fullName>
    </recommendedName>
</protein>
<evidence type="ECO:0000313" key="2">
    <source>
        <dbReference type="Proteomes" id="UP000305948"/>
    </source>
</evidence>
<dbReference type="EMBL" id="ML213522">
    <property type="protein sequence ID" value="TFK47843.1"/>
    <property type="molecule type" value="Genomic_DNA"/>
</dbReference>
<dbReference type="Gene3D" id="3.30.70.100">
    <property type="match status" value="1"/>
</dbReference>
<keyword evidence="2" id="KW-1185">Reference proteome</keyword>
<dbReference type="Proteomes" id="UP000305948">
    <property type="component" value="Unassembled WGS sequence"/>
</dbReference>
<evidence type="ECO:0000313" key="1">
    <source>
        <dbReference type="EMBL" id="TFK47843.1"/>
    </source>
</evidence>
<organism evidence="1 2">
    <name type="scientific">Heliocybe sulcata</name>
    <dbReference type="NCBI Taxonomy" id="5364"/>
    <lineage>
        <taxon>Eukaryota</taxon>
        <taxon>Fungi</taxon>
        <taxon>Dikarya</taxon>
        <taxon>Basidiomycota</taxon>
        <taxon>Agaricomycotina</taxon>
        <taxon>Agaricomycetes</taxon>
        <taxon>Gloeophyllales</taxon>
        <taxon>Gloeophyllaceae</taxon>
        <taxon>Heliocybe</taxon>
    </lineage>
</organism>
<dbReference type="OrthoDB" id="3830579at2759"/>
<dbReference type="InterPro" id="IPR011008">
    <property type="entry name" value="Dimeric_a/b-barrel"/>
</dbReference>
<dbReference type="SUPFAM" id="SSF54909">
    <property type="entry name" value="Dimeric alpha+beta barrel"/>
    <property type="match status" value="1"/>
</dbReference>